<dbReference type="EC" id="3.1.2.22" evidence="2"/>
<proteinExistence type="inferred from homology"/>
<protein>
    <recommendedName>
        <fullName evidence="3">Palmitoyl-protein thioesterase 1</fullName>
        <ecNumber evidence="2">3.1.2.22</ecNumber>
    </recommendedName>
    <alternativeName>
        <fullName evidence="8">Palmitoyl-protein hydrolase 1</fullName>
    </alternativeName>
</protein>
<accession>A0A2T9YQU9</accession>
<dbReference type="AlphaFoldDB" id="A0A2T9YQU9"/>
<gene>
    <name evidence="9" type="ORF">BB561_002335</name>
</gene>
<comment type="similarity">
    <text evidence="1">Belongs to the palmitoyl-protein thioesterase family.</text>
</comment>
<evidence type="ECO:0000256" key="6">
    <source>
        <dbReference type="ARBA" id="ARBA00023157"/>
    </source>
</evidence>
<evidence type="ECO:0000313" key="9">
    <source>
        <dbReference type="EMBL" id="PVU94702.1"/>
    </source>
</evidence>
<sequence length="267" mass="30661">MNLDASNKTPVVIWHGLGDSCCEEMGMNKIKKFIQEEIPGTYVYSAQLADSAYKDRISGFYGNINEQIDKICNTLKNDVNIQDEYYGLGFSQGGLFLRALHQRCPYPRMKKLVTFGSPHAGIASPPPCKNSDMVCWGINKALVAYGYTDMFQRSVVPAQYYKSPNELERYLEKSIFLPDINNELLINQTYVDQIKKLEKLVLIHFMHENVLDPKKSSWFSFYGSDNEVISLKNSTLYKDDRLGLKYLDENNRIDFLEIPEMHASLFC</sequence>
<evidence type="ECO:0000256" key="1">
    <source>
        <dbReference type="ARBA" id="ARBA00010758"/>
    </source>
</evidence>
<dbReference type="PRINTS" id="PR00414">
    <property type="entry name" value="PPTHIESTRASE"/>
</dbReference>
<evidence type="ECO:0000313" key="10">
    <source>
        <dbReference type="Proteomes" id="UP000245383"/>
    </source>
</evidence>
<keyword evidence="5" id="KW-0378">Hydrolase</keyword>
<dbReference type="Proteomes" id="UP000245383">
    <property type="component" value="Unassembled WGS sequence"/>
</dbReference>
<evidence type="ECO:0000256" key="2">
    <source>
        <dbReference type="ARBA" id="ARBA00012423"/>
    </source>
</evidence>
<dbReference type="OrthoDB" id="10263094at2759"/>
<dbReference type="PANTHER" id="PTHR11247:SF8">
    <property type="entry name" value="PALMITOYL-PROTEIN THIOESTERASE 1"/>
    <property type="match status" value="1"/>
</dbReference>
<dbReference type="FunFam" id="3.40.50.1820:FF:000107">
    <property type="entry name" value="Palmitoyl-protein thioesterase 1"/>
    <property type="match status" value="1"/>
</dbReference>
<evidence type="ECO:0000256" key="7">
    <source>
        <dbReference type="ARBA" id="ARBA00023180"/>
    </source>
</evidence>
<comment type="caution">
    <text evidence="9">The sequence shown here is derived from an EMBL/GenBank/DDBJ whole genome shotgun (WGS) entry which is preliminary data.</text>
</comment>
<name>A0A2T9YQU9_9FUNG</name>
<evidence type="ECO:0000256" key="8">
    <source>
        <dbReference type="ARBA" id="ARBA00031934"/>
    </source>
</evidence>
<evidence type="ECO:0000256" key="5">
    <source>
        <dbReference type="ARBA" id="ARBA00022801"/>
    </source>
</evidence>
<organism evidence="9 10">
    <name type="scientific">Smittium simulii</name>
    <dbReference type="NCBI Taxonomy" id="133385"/>
    <lineage>
        <taxon>Eukaryota</taxon>
        <taxon>Fungi</taxon>
        <taxon>Fungi incertae sedis</taxon>
        <taxon>Zoopagomycota</taxon>
        <taxon>Kickxellomycotina</taxon>
        <taxon>Harpellomycetes</taxon>
        <taxon>Harpellales</taxon>
        <taxon>Legeriomycetaceae</taxon>
        <taxon>Smittium</taxon>
    </lineage>
</organism>
<dbReference type="InterPro" id="IPR029058">
    <property type="entry name" value="AB_hydrolase_fold"/>
</dbReference>
<dbReference type="SUPFAM" id="SSF53474">
    <property type="entry name" value="alpha/beta-Hydrolases"/>
    <property type="match status" value="1"/>
</dbReference>
<keyword evidence="6" id="KW-1015">Disulfide bond</keyword>
<dbReference type="Pfam" id="PF02089">
    <property type="entry name" value="Palm_thioest"/>
    <property type="match status" value="1"/>
</dbReference>
<dbReference type="STRING" id="133385.A0A2T9YQU9"/>
<keyword evidence="10" id="KW-1185">Reference proteome</keyword>
<reference evidence="9 10" key="1">
    <citation type="journal article" date="2018" name="MBio">
        <title>Comparative Genomics Reveals the Core Gene Toolbox for the Fungus-Insect Symbiosis.</title>
        <authorList>
            <person name="Wang Y."/>
            <person name="Stata M."/>
            <person name="Wang W."/>
            <person name="Stajich J.E."/>
            <person name="White M.M."/>
            <person name="Moncalvo J.M."/>
        </authorList>
    </citation>
    <scope>NUCLEOTIDE SEQUENCE [LARGE SCALE GENOMIC DNA]</scope>
    <source>
        <strain evidence="9 10">SWE-8-4</strain>
    </source>
</reference>
<evidence type="ECO:0000256" key="3">
    <source>
        <dbReference type="ARBA" id="ARBA00014212"/>
    </source>
</evidence>
<dbReference type="PANTHER" id="PTHR11247">
    <property type="entry name" value="PALMITOYL-PROTEIN THIOESTERASE/DOLICHYLDIPHOSPHATASE 1"/>
    <property type="match status" value="1"/>
</dbReference>
<keyword evidence="4" id="KW-0732">Signal</keyword>
<dbReference type="InterPro" id="IPR002472">
    <property type="entry name" value="Palm_thioest"/>
</dbReference>
<dbReference type="Gene3D" id="3.40.50.1820">
    <property type="entry name" value="alpha/beta hydrolase"/>
    <property type="match status" value="1"/>
</dbReference>
<dbReference type="EMBL" id="MBFR01000078">
    <property type="protein sequence ID" value="PVU94702.1"/>
    <property type="molecule type" value="Genomic_DNA"/>
</dbReference>
<keyword evidence="7" id="KW-0325">Glycoprotein</keyword>
<evidence type="ECO:0000256" key="4">
    <source>
        <dbReference type="ARBA" id="ARBA00022729"/>
    </source>
</evidence>
<dbReference type="GO" id="GO:0008474">
    <property type="term" value="F:palmitoyl-(protein) hydrolase activity"/>
    <property type="evidence" value="ECO:0007669"/>
    <property type="project" value="UniProtKB-EC"/>
</dbReference>